<reference evidence="1 2" key="1">
    <citation type="submission" date="2015-01" db="EMBL/GenBank/DDBJ databases">
        <title>Evolution of Trichinella species and genotypes.</title>
        <authorList>
            <person name="Korhonen P.K."/>
            <person name="Edoardo P."/>
            <person name="Giuseppe L.R."/>
            <person name="Gasser R.B."/>
        </authorList>
    </citation>
    <scope>NUCLEOTIDE SEQUENCE [LARGE SCALE GENOMIC DNA]</scope>
    <source>
        <strain evidence="1">ISS470</strain>
    </source>
</reference>
<keyword evidence="2" id="KW-1185">Reference proteome</keyword>
<dbReference type="AlphaFoldDB" id="A0A0V1DQZ0"/>
<comment type="caution">
    <text evidence="1">The sequence shown here is derived from an EMBL/GenBank/DDBJ whole genome shotgun (WGS) entry which is preliminary data.</text>
</comment>
<name>A0A0V1DQZ0_TRIPS</name>
<accession>A0A0V1DQZ0</accession>
<organism evidence="1 2">
    <name type="scientific">Trichinella pseudospiralis</name>
    <name type="common">Parasitic roundworm</name>
    <dbReference type="NCBI Taxonomy" id="6337"/>
    <lineage>
        <taxon>Eukaryota</taxon>
        <taxon>Metazoa</taxon>
        <taxon>Ecdysozoa</taxon>
        <taxon>Nematoda</taxon>
        <taxon>Enoplea</taxon>
        <taxon>Dorylaimia</taxon>
        <taxon>Trichinellida</taxon>
        <taxon>Trichinellidae</taxon>
        <taxon>Trichinella</taxon>
    </lineage>
</organism>
<dbReference type="Proteomes" id="UP000054995">
    <property type="component" value="Unassembled WGS sequence"/>
</dbReference>
<sequence>MLAFTFFLVSEEIGCHKRLACFAKKGESVYF</sequence>
<proteinExistence type="predicted"/>
<dbReference type="EMBL" id="JYDT01001893">
    <property type="protein sequence ID" value="KRY63909.1"/>
    <property type="molecule type" value="Genomic_DNA"/>
</dbReference>
<evidence type="ECO:0000313" key="2">
    <source>
        <dbReference type="Proteomes" id="UP000054995"/>
    </source>
</evidence>
<protein>
    <submittedName>
        <fullName evidence="1">Uncharacterized protein</fullName>
    </submittedName>
</protein>
<gene>
    <name evidence="1" type="ORF">T4D_4115</name>
</gene>
<evidence type="ECO:0000313" key="1">
    <source>
        <dbReference type="EMBL" id="KRY63909.1"/>
    </source>
</evidence>